<protein>
    <submittedName>
        <fullName evidence="2">Putative iron transporter</fullName>
    </submittedName>
</protein>
<evidence type="ECO:0000313" key="2">
    <source>
        <dbReference type="EMBL" id="CRX38053.1"/>
    </source>
</evidence>
<proteinExistence type="inferred from homology"/>
<keyword evidence="3" id="KW-1185">Reference proteome</keyword>
<organism evidence="2 3">
    <name type="scientific">Estrella lausannensis</name>
    <dbReference type="NCBI Taxonomy" id="483423"/>
    <lineage>
        <taxon>Bacteria</taxon>
        <taxon>Pseudomonadati</taxon>
        <taxon>Chlamydiota</taxon>
        <taxon>Chlamydiia</taxon>
        <taxon>Parachlamydiales</taxon>
        <taxon>Candidatus Criblamydiaceae</taxon>
        <taxon>Estrella</taxon>
    </lineage>
</organism>
<dbReference type="Gene3D" id="1.10.510.40">
    <property type="match status" value="1"/>
</dbReference>
<dbReference type="EMBL" id="CWGJ01000011">
    <property type="protein sequence ID" value="CRX38053.1"/>
    <property type="molecule type" value="Genomic_DNA"/>
</dbReference>
<dbReference type="Proteomes" id="UP000220251">
    <property type="component" value="Unassembled WGS sequence"/>
</dbReference>
<reference evidence="3" key="1">
    <citation type="submission" date="2015-06" db="EMBL/GenBank/DDBJ databases">
        <authorList>
            <person name="Bertelli C."/>
        </authorList>
    </citation>
    <scope>NUCLEOTIDE SEQUENCE [LARGE SCALE GENOMIC DNA]</scope>
    <source>
        <strain evidence="3">CRIB-30</strain>
    </source>
</reference>
<name>A0A0H5DPU8_9BACT</name>
<dbReference type="RefSeq" id="WP_143406428.1">
    <property type="nucleotide sequence ID" value="NZ_CWGJ01000011.1"/>
</dbReference>
<dbReference type="InterPro" id="IPR037455">
    <property type="entry name" value="LucA/IucC-like"/>
</dbReference>
<evidence type="ECO:0000256" key="1">
    <source>
        <dbReference type="ARBA" id="ARBA00007832"/>
    </source>
</evidence>
<dbReference type="AlphaFoldDB" id="A0A0H5DPU8"/>
<evidence type="ECO:0000313" key="3">
    <source>
        <dbReference type="Proteomes" id="UP000220251"/>
    </source>
</evidence>
<comment type="similarity">
    <text evidence="1">Belongs to the IucA/IucC family.</text>
</comment>
<dbReference type="OrthoDB" id="495728at2"/>
<gene>
    <name evidence="2" type="ORF">ELAC_0701</name>
</gene>
<accession>A0A0H5DPU8</accession>
<dbReference type="GO" id="GO:0019290">
    <property type="term" value="P:siderophore biosynthetic process"/>
    <property type="evidence" value="ECO:0007669"/>
    <property type="project" value="InterPro"/>
</dbReference>
<sequence>MNNTPGCFTAFFTALQSCMPACFKCCDSDWNGRDVRLLDSDDESSESIEIFESHGTNYYSALENSPQISPRSLTWLESKDSPKITLVSAHALSDVASTSSRIARTEEVVAKRDNDYGDVRISPFNPTWLSDYPQVAEHLHTEHLLHVKGLDAEGEGLTWHTAKFSTDMNPVFNPESVVNGSEHGGFQMKMGYFIIPKEKMSLIQAPCLSGDACKEVNADEGYRFFVHPEAYDHFRSLHQEEGIRYVSAEDSEYVATPTSSYRSLAIRRVEVGKNGELLPAKDSIPFIVKVGVGGEVLGSDRWLSISEVERSVQSQMAFDGMEKRKFDGSLRWASEASELVIFPESLGMALTGLECYPPKGTDSQAVKASGVIIREFPKELLEGKCRIVSMAALMSAEKLKPENALVTQMAQDRNEYSQLPLIYQVMEATINAGKATSSADFVEKFLIKGYIDAIEAVTFQEGMTLEPHSQNLCMVLNPDLTPRGFAYRDHGGIWIDAATRGLQGKRMKPFHRKNGDGNAIFKSKGAISKGYIGSFSWFYRYQVFVKMLNVLTKLKKEDGGIMPPFAGAPYQIGSLEKLKERSINTFFKNNLKADRVNQKALAILKEMSITKEDSQQLLRTLDRYYFEKMASYFDMGKVAVDLEEGALPASEGGSGFEGEMLRHNGFLGSYKFYNIPSDAFKAPLEKMPELTRRTLFATAITSFEKTAIETIDVKSFMLLKKGVCFFDERGKIVAFSPYATSEQKRWIERTITENS</sequence>
<dbReference type="PANTHER" id="PTHR34384">
    <property type="entry name" value="L-2,3-DIAMINOPROPANOATE--CITRATE LIGASE"/>
    <property type="match status" value="1"/>
</dbReference>
<dbReference type="PANTHER" id="PTHR34384:SF5">
    <property type="entry name" value="L-2,3-DIAMINOPROPANOATE--CITRATE LIGASE"/>
    <property type="match status" value="1"/>
</dbReference>